<organism evidence="1 2">
    <name type="scientific">Rossellomorea marisflavi</name>
    <dbReference type="NCBI Taxonomy" id="189381"/>
    <lineage>
        <taxon>Bacteria</taxon>
        <taxon>Bacillati</taxon>
        <taxon>Bacillota</taxon>
        <taxon>Bacilli</taxon>
        <taxon>Bacillales</taxon>
        <taxon>Bacillaceae</taxon>
        <taxon>Rossellomorea</taxon>
    </lineage>
</organism>
<comment type="caution">
    <text evidence="1">The sequence shown here is derived from an EMBL/GenBank/DDBJ whole genome shotgun (WGS) entry which is preliminary data.</text>
</comment>
<protein>
    <submittedName>
        <fullName evidence="1">Uncharacterized protein</fullName>
    </submittedName>
</protein>
<evidence type="ECO:0000313" key="2">
    <source>
        <dbReference type="Proteomes" id="UP000037405"/>
    </source>
</evidence>
<dbReference type="InterPro" id="IPR049839">
    <property type="entry name" value="Lmo0850-like"/>
</dbReference>
<dbReference type="PATRIC" id="fig|189381.12.peg.3843"/>
<dbReference type="RefSeq" id="WP_053427944.1">
    <property type="nucleotide sequence ID" value="NZ_BSED01000103.1"/>
</dbReference>
<evidence type="ECO:0000313" key="1">
    <source>
        <dbReference type="EMBL" id="KON90624.1"/>
    </source>
</evidence>
<dbReference type="NCBIfam" id="NF040845">
    <property type="entry name" value="lmo0850_fam"/>
    <property type="match status" value="1"/>
</dbReference>
<keyword evidence="2" id="KW-1185">Reference proteome</keyword>
<name>A0A0M0GLA1_9BACI</name>
<dbReference type="AlphaFoldDB" id="A0A0M0GLA1"/>
<accession>A0A0M0GLA1</accession>
<dbReference type="Proteomes" id="UP000037405">
    <property type="component" value="Unassembled WGS sequence"/>
</dbReference>
<reference evidence="2" key="1">
    <citation type="submission" date="2015-07" db="EMBL/GenBank/DDBJ databases">
        <title>Fjat-14235 jcm11544.</title>
        <authorList>
            <person name="Liu B."/>
            <person name="Wang J."/>
            <person name="Zhu Y."/>
            <person name="Liu G."/>
            <person name="Chen Q."/>
            <person name="Chen Z."/>
            <person name="Lan J."/>
            <person name="Che J."/>
            <person name="Ge C."/>
            <person name="Shi H."/>
            <person name="Pan Z."/>
            <person name="Liu X."/>
        </authorList>
    </citation>
    <scope>NUCLEOTIDE SEQUENCE [LARGE SCALE GENOMIC DNA]</scope>
    <source>
        <strain evidence="2">JCM 11544</strain>
    </source>
</reference>
<dbReference type="EMBL" id="LGUE01000003">
    <property type="protein sequence ID" value="KON90624.1"/>
    <property type="molecule type" value="Genomic_DNA"/>
</dbReference>
<sequence>MILLVRNQTGQRPKKEVNNVVKENDRLKRVITKLSNVGVNITKTKSRREILQSLKQYQPLPKTLTQDS</sequence>
<gene>
    <name evidence="1" type="ORF">AF331_09665</name>
</gene>
<proteinExistence type="predicted"/>